<dbReference type="RefSeq" id="WP_035939609.1">
    <property type="nucleotide sequence ID" value="NZ_CADFFX010000001.1"/>
</dbReference>
<dbReference type="STRING" id="60547.GCA_000751215_06396"/>
<keyword evidence="1" id="KW-0732">Signal</keyword>
<feature type="signal peptide" evidence="1">
    <location>
        <begin position="1"/>
        <end position="20"/>
    </location>
</feature>
<feature type="chain" id="PRO_5007372252" evidence="1">
    <location>
        <begin position="21"/>
        <end position="335"/>
    </location>
</feature>
<dbReference type="Pfam" id="PF03009">
    <property type="entry name" value="GDPD"/>
    <property type="match status" value="1"/>
</dbReference>
<dbReference type="PANTHER" id="PTHR46211:SF10">
    <property type="entry name" value="EXPORTED PROTEIN"/>
    <property type="match status" value="1"/>
</dbReference>
<organism evidence="3 4">
    <name type="scientific">Caballeronia glathei</name>
    <dbReference type="NCBI Taxonomy" id="60547"/>
    <lineage>
        <taxon>Bacteria</taxon>
        <taxon>Pseudomonadati</taxon>
        <taxon>Pseudomonadota</taxon>
        <taxon>Betaproteobacteria</taxon>
        <taxon>Burkholderiales</taxon>
        <taxon>Burkholderiaceae</taxon>
        <taxon>Caballeronia</taxon>
    </lineage>
</organism>
<sequence>MHPRSIARVLCTVAAMLAAAACGTRTPHPDGQPFAGDSRLPHIVAHRAGAGDFPENTLLAIEGALRNRADMIWLTVQLSSDGVPVLYRPADLAVNTQGAGPVAGKRFDELQQLNAGWNFERVDESGATRRPYRALPVPGAGLQPLAVPSLRQALEAIPAPLAVILDMKALPAGPQAEAVARVLGDMHAWNRVLIYSTDASYQKAFARFPEARLFESRDATRTRLAAVALAGECVEPPAASAWTAFELRRKMELTETFTLGEARSPVDARLWTVESVRCFRSRTHADILAIGVDTADDYRAAACLGIDAVLTDSPRKMRAVKAGIGAETPLRCAPR</sequence>
<dbReference type="AlphaFoldDB" id="A0A069PNQ7"/>
<evidence type="ECO:0000256" key="1">
    <source>
        <dbReference type="SAM" id="SignalP"/>
    </source>
</evidence>
<evidence type="ECO:0000313" key="3">
    <source>
        <dbReference type="EMBL" id="KDR41519.1"/>
    </source>
</evidence>
<reference evidence="3 4" key="1">
    <citation type="submission" date="2014-03" db="EMBL/GenBank/DDBJ databases">
        <title>Draft Genome Sequences of Four Burkholderia Strains.</title>
        <authorList>
            <person name="Liu X.Y."/>
            <person name="Li C.X."/>
            <person name="Xu J.H."/>
        </authorList>
    </citation>
    <scope>NUCLEOTIDE SEQUENCE [LARGE SCALE GENOMIC DNA]</scope>
    <source>
        <strain evidence="3 4">DSM 50014</strain>
    </source>
</reference>
<dbReference type="Proteomes" id="UP000027466">
    <property type="component" value="Unassembled WGS sequence"/>
</dbReference>
<dbReference type="SUPFAM" id="SSF51695">
    <property type="entry name" value="PLC-like phosphodiesterases"/>
    <property type="match status" value="1"/>
</dbReference>
<dbReference type="Gene3D" id="3.20.20.190">
    <property type="entry name" value="Phosphatidylinositol (PI) phosphodiesterase"/>
    <property type="match status" value="1"/>
</dbReference>
<dbReference type="EMBL" id="JFHC01000026">
    <property type="protein sequence ID" value="KDR41519.1"/>
    <property type="molecule type" value="Genomic_DNA"/>
</dbReference>
<dbReference type="InterPro" id="IPR030395">
    <property type="entry name" value="GP_PDE_dom"/>
</dbReference>
<proteinExistence type="predicted"/>
<dbReference type="GO" id="GO:0008081">
    <property type="term" value="F:phosphoric diester hydrolase activity"/>
    <property type="evidence" value="ECO:0007669"/>
    <property type="project" value="InterPro"/>
</dbReference>
<dbReference type="InterPro" id="IPR017946">
    <property type="entry name" value="PLC-like_Pdiesterase_TIM-brl"/>
</dbReference>
<feature type="domain" description="GP-PDE" evidence="2">
    <location>
        <begin position="41"/>
        <end position="321"/>
    </location>
</feature>
<name>A0A069PNQ7_9BURK</name>
<dbReference type="GO" id="GO:0006629">
    <property type="term" value="P:lipid metabolic process"/>
    <property type="evidence" value="ECO:0007669"/>
    <property type="project" value="InterPro"/>
</dbReference>
<evidence type="ECO:0000313" key="4">
    <source>
        <dbReference type="Proteomes" id="UP000027466"/>
    </source>
</evidence>
<dbReference type="PANTHER" id="PTHR46211">
    <property type="entry name" value="GLYCEROPHOSPHORYL DIESTER PHOSPHODIESTERASE"/>
    <property type="match status" value="1"/>
</dbReference>
<dbReference type="PROSITE" id="PS51257">
    <property type="entry name" value="PROKAR_LIPOPROTEIN"/>
    <property type="match status" value="1"/>
</dbReference>
<protein>
    <submittedName>
        <fullName evidence="3">Glycerophosphodiester phosphodiesterase</fullName>
    </submittedName>
</protein>
<comment type="caution">
    <text evidence="3">The sequence shown here is derived from an EMBL/GenBank/DDBJ whole genome shotgun (WGS) entry which is preliminary data.</text>
</comment>
<evidence type="ECO:0000259" key="2">
    <source>
        <dbReference type="PROSITE" id="PS51704"/>
    </source>
</evidence>
<keyword evidence="4" id="KW-1185">Reference proteome</keyword>
<accession>A0A069PNQ7</accession>
<dbReference type="PROSITE" id="PS51704">
    <property type="entry name" value="GP_PDE"/>
    <property type="match status" value="1"/>
</dbReference>
<gene>
    <name evidence="3" type="ORF">BG61_16530</name>
</gene>